<evidence type="ECO:0000256" key="2">
    <source>
        <dbReference type="ARBA" id="ARBA00022692"/>
    </source>
</evidence>
<evidence type="ECO:0000256" key="6">
    <source>
        <dbReference type="SAM" id="Phobius"/>
    </source>
</evidence>
<evidence type="ECO:0000256" key="4">
    <source>
        <dbReference type="ARBA" id="ARBA00023136"/>
    </source>
</evidence>
<evidence type="ECO:0000256" key="5">
    <source>
        <dbReference type="ARBA" id="ARBA00038359"/>
    </source>
</evidence>
<accession>A0A5N6XPD8</accession>
<dbReference type="InterPro" id="IPR049326">
    <property type="entry name" value="Rhodopsin_dom_fungi"/>
</dbReference>
<organism evidence="8">
    <name type="scientific">Aspergillus arachidicola</name>
    <dbReference type="NCBI Taxonomy" id="656916"/>
    <lineage>
        <taxon>Eukaryota</taxon>
        <taxon>Fungi</taxon>
        <taxon>Dikarya</taxon>
        <taxon>Ascomycota</taxon>
        <taxon>Pezizomycotina</taxon>
        <taxon>Eurotiomycetes</taxon>
        <taxon>Eurotiomycetidae</taxon>
        <taxon>Eurotiales</taxon>
        <taxon>Aspergillaceae</taxon>
        <taxon>Aspergillus</taxon>
        <taxon>Aspergillus subgen. Circumdati</taxon>
    </lineage>
</organism>
<name>A0A5N6XPD8_9EURO</name>
<keyword evidence="4 6" id="KW-0472">Membrane</keyword>
<dbReference type="Pfam" id="PF20684">
    <property type="entry name" value="Fung_rhodopsin"/>
    <property type="match status" value="1"/>
</dbReference>
<evidence type="ECO:0000256" key="3">
    <source>
        <dbReference type="ARBA" id="ARBA00022989"/>
    </source>
</evidence>
<protein>
    <recommendedName>
        <fullName evidence="7">Rhodopsin domain-containing protein</fullName>
    </recommendedName>
</protein>
<dbReference type="PANTHER" id="PTHR33048">
    <property type="entry name" value="PTH11-LIKE INTEGRAL MEMBRANE PROTEIN (AFU_ORTHOLOGUE AFUA_5G11245)"/>
    <property type="match status" value="1"/>
</dbReference>
<dbReference type="AlphaFoldDB" id="A0A5N6XPD8"/>
<dbReference type="InterPro" id="IPR052337">
    <property type="entry name" value="SAT4-like"/>
</dbReference>
<keyword evidence="3 6" id="KW-1133">Transmembrane helix</keyword>
<sequence length="310" mass="34669">MTGSSWRVRYVAPTPCYSSLRRLVFACSRAALTGIKLDLQLLFSVLFALNLVQIDHGAGKHIGDISAMSYTKALQYWWLCDIFYTFCGSMLKLSIGFLILRFTVQRIYIFLLHQLMWGTFVIGLAYTLFIIFHCKPVSNFWTLQRYGCVNSSVWLDVSYTASALSALADWIYGILPIFVIWKLQMSRTTKGIVAGVLGFGAIGSIATVIRTSYIRTLSDVDFEWATAELTILSNIEVGVGITASCIATLRPLLRAMFDKYSDHQSARSNRVALITRSSSSLWPSDAIETGPEYCQTYSLIKPTRAVVLPP</sequence>
<dbReference type="Proteomes" id="UP000325558">
    <property type="component" value="Unassembled WGS sequence"/>
</dbReference>
<dbReference type="PANTHER" id="PTHR33048:SF96">
    <property type="entry name" value="INTEGRAL MEMBRANE PROTEIN"/>
    <property type="match status" value="1"/>
</dbReference>
<reference evidence="8" key="1">
    <citation type="submission" date="2019-04" db="EMBL/GenBank/DDBJ databases">
        <title>Friends and foes A comparative genomics study of 23 Aspergillus species from section Flavi.</title>
        <authorList>
            <consortium name="DOE Joint Genome Institute"/>
            <person name="Kjaerbolling I."/>
            <person name="Vesth T."/>
            <person name="Frisvad J.C."/>
            <person name="Nybo J.L."/>
            <person name="Theobald S."/>
            <person name="Kildgaard S."/>
            <person name="Isbrandt T."/>
            <person name="Kuo A."/>
            <person name="Sato A."/>
            <person name="Lyhne E.K."/>
            <person name="Kogle M.E."/>
            <person name="Wiebenga A."/>
            <person name="Kun R.S."/>
            <person name="Lubbers R.J."/>
            <person name="Makela M.R."/>
            <person name="Barry K."/>
            <person name="Chovatia M."/>
            <person name="Clum A."/>
            <person name="Daum C."/>
            <person name="Haridas S."/>
            <person name="He G."/>
            <person name="LaButti K."/>
            <person name="Lipzen A."/>
            <person name="Mondo S."/>
            <person name="Riley R."/>
            <person name="Salamov A."/>
            <person name="Simmons B.A."/>
            <person name="Magnuson J.K."/>
            <person name="Henrissat B."/>
            <person name="Mortensen U.H."/>
            <person name="Larsen T.O."/>
            <person name="Devries R.P."/>
            <person name="Grigoriev I.V."/>
            <person name="Machida M."/>
            <person name="Baker S.E."/>
            <person name="Andersen M.R."/>
        </authorList>
    </citation>
    <scope>NUCLEOTIDE SEQUENCE</scope>
    <source>
        <strain evidence="8">CBS 117612</strain>
    </source>
</reference>
<dbReference type="EMBL" id="ML737341">
    <property type="protein sequence ID" value="KAE8334206.1"/>
    <property type="molecule type" value="Genomic_DNA"/>
</dbReference>
<feature type="transmembrane region" description="Helical" evidence="6">
    <location>
        <begin position="229"/>
        <end position="249"/>
    </location>
</feature>
<gene>
    <name evidence="8" type="ORF">BDV24DRAFT_170432</name>
</gene>
<keyword evidence="2 6" id="KW-0812">Transmembrane</keyword>
<comment type="subcellular location">
    <subcellularLocation>
        <location evidence="1">Membrane</location>
        <topology evidence="1">Multi-pass membrane protein</topology>
    </subcellularLocation>
</comment>
<feature type="transmembrane region" description="Helical" evidence="6">
    <location>
        <begin position="192"/>
        <end position="209"/>
    </location>
</feature>
<evidence type="ECO:0000259" key="7">
    <source>
        <dbReference type="Pfam" id="PF20684"/>
    </source>
</evidence>
<feature type="transmembrane region" description="Helical" evidence="6">
    <location>
        <begin position="107"/>
        <end position="132"/>
    </location>
</feature>
<feature type="domain" description="Rhodopsin" evidence="7">
    <location>
        <begin position="40"/>
        <end position="254"/>
    </location>
</feature>
<feature type="transmembrane region" description="Helical" evidence="6">
    <location>
        <begin position="159"/>
        <end position="180"/>
    </location>
</feature>
<comment type="similarity">
    <text evidence="5">Belongs to the SAT4 family.</text>
</comment>
<evidence type="ECO:0000256" key="1">
    <source>
        <dbReference type="ARBA" id="ARBA00004141"/>
    </source>
</evidence>
<feature type="transmembrane region" description="Helical" evidence="6">
    <location>
        <begin position="76"/>
        <end position="100"/>
    </location>
</feature>
<dbReference type="OrthoDB" id="3897607at2759"/>
<evidence type="ECO:0000313" key="8">
    <source>
        <dbReference type="EMBL" id="KAE8334206.1"/>
    </source>
</evidence>
<proteinExistence type="inferred from homology"/>
<dbReference type="GO" id="GO:0016020">
    <property type="term" value="C:membrane"/>
    <property type="evidence" value="ECO:0007669"/>
    <property type="project" value="UniProtKB-SubCell"/>
</dbReference>